<feature type="transmembrane region" description="Helical" evidence="2">
    <location>
        <begin position="48"/>
        <end position="70"/>
    </location>
</feature>
<keyword evidence="2" id="KW-0812">Transmembrane</keyword>
<feature type="compositionally biased region" description="Basic and acidic residues" evidence="1">
    <location>
        <begin position="1"/>
        <end position="17"/>
    </location>
</feature>
<reference evidence="3" key="1">
    <citation type="journal article" date="2021" name="PeerJ">
        <title>Extensive microbial diversity within the chicken gut microbiome revealed by metagenomics and culture.</title>
        <authorList>
            <person name="Gilroy R."/>
            <person name="Ravi A."/>
            <person name="Getino M."/>
            <person name="Pursley I."/>
            <person name="Horton D.L."/>
            <person name="Alikhan N.F."/>
            <person name="Baker D."/>
            <person name="Gharbi K."/>
            <person name="Hall N."/>
            <person name="Watson M."/>
            <person name="Adriaenssens E.M."/>
            <person name="Foster-Nyarko E."/>
            <person name="Jarju S."/>
            <person name="Secka A."/>
            <person name="Antonio M."/>
            <person name="Oren A."/>
            <person name="Chaudhuri R.R."/>
            <person name="La Ragione R."/>
            <person name="Hildebrand F."/>
            <person name="Pallen M.J."/>
        </authorList>
    </citation>
    <scope>NUCLEOTIDE SEQUENCE</scope>
    <source>
        <strain evidence="3">ChiHjej13B12-4958</strain>
    </source>
</reference>
<dbReference type="AlphaFoldDB" id="A0A9D2QEU6"/>
<sequence length="461" mass="49549">MIKAQDDATATETDKAAASDTADAAGTTRAEKMEKQNRRFSTWRKQRPFAAGLLMMLAGIVIMVPTYLSLSIDNIQIQISSMGGVSTLVIGILLITCGVMTWFRGEGRILAGVAAIILAILALWQSNFGGFGVGLILGLVGGALALAWDPQPKPEYKAEKAEKKAAKKAKKQAKREKKAAKNGTAKSVIAVVAALAVGVGVQTPQARAQLPGLPEFEVPEFQPPEFPGQGGGNGEDGESNNTPRRPNIPTPELPDLPSLPQDGNDLQDGIDRTLEDLGIEIPGLNVAPPEPVPGMMTPNGNTFTIQSDATAMTPNMKMSFVTIDTMQGPKKAVRIDSDQTILDNLKVQIPNSQGADLMQDTMGGKSTLTGNFHFFVKKVTMTLEMHGLDTQIPITIDADWAPDQIMAELEKIGLGLPDLLSEETRVLDGRMETYLVMADKMEFPSNEIKTWEDTGPYHAVN</sequence>
<feature type="transmembrane region" description="Helical" evidence="2">
    <location>
        <begin position="183"/>
        <end position="201"/>
    </location>
</feature>
<accession>A0A9D2QEU6</accession>
<dbReference type="Proteomes" id="UP000823858">
    <property type="component" value="Unassembled WGS sequence"/>
</dbReference>
<reference evidence="3" key="2">
    <citation type="submission" date="2021-04" db="EMBL/GenBank/DDBJ databases">
        <authorList>
            <person name="Gilroy R."/>
        </authorList>
    </citation>
    <scope>NUCLEOTIDE SEQUENCE</scope>
    <source>
        <strain evidence="3">ChiHjej13B12-4958</strain>
    </source>
</reference>
<evidence type="ECO:0000313" key="4">
    <source>
        <dbReference type="Proteomes" id="UP000823858"/>
    </source>
</evidence>
<dbReference type="Pfam" id="PF19609">
    <property type="entry name" value="DUF6114"/>
    <property type="match status" value="1"/>
</dbReference>
<feature type="compositionally biased region" description="Low complexity" evidence="1">
    <location>
        <begin position="18"/>
        <end position="28"/>
    </location>
</feature>
<dbReference type="EMBL" id="DWVP01000009">
    <property type="protein sequence ID" value="HJC84769.1"/>
    <property type="molecule type" value="Genomic_DNA"/>
</dbReference>
<name>A0A9D2QEU6_9CORY</name>
<organism evidence="3 4">
    <name type="scientific">Candidatus Corynebacterium faecigallinarum</name>
    <dbReference type="NCBI Taxonomy" id="2838528"/>
    <lineage>
        <taxon>Bacteria</taxon>
        <taxon>Bacillati</taxon>
        <taxon>Actinomycetota</taxon>
        <taxon>Actinomycetes</taxon>
        <taxon>Mycobacteriales</taxon>
        <taxon>Corynebacteriaceae</taxon>
        <taxon>Corynebacterium</taxon>
    </lineage>
</organism>
<keyword evidence="2" id="KW-1133">Transmembrane helix</keyword>
<feature type="transmembrane region" description="Helical" evidence="2">
    <location>
        <begin position="131"/>
        <end position="148"/>
    </location>
</feature>
<gene>
    <name evidence="3" type="ORF">H9751_04335</name>
</gene>
<comment type="caution">
    <text evidence="3">The sequence shown here is derived from an EMBL/GenBank/DDBJ whole genome shotgun (WGS) entry which is preliminary data.</text>
</comment>
<evidence type="ECO:0000313" key="3">
    <source>
        <dbReference type="EMBL" id="HJC84769.1"/>
    </source>
</evidence>
<feature type="transmembrane region" description="Helical" evidence="2">
    <location>
        <begin position="109"/>
        <end position="125"/>
    </location>
</feature>
<feature type="region of interest" description="Disordered" evidence="1">
    <location>
        <begin position="1"/>
        <end position="40"/>
    </location>
</feature>
<evidence type="ECO:0000256" key="2">
    <source>
        <dbReference type="SAM" id="Phobius"/>
    </source>
</evidence>
<feature type="compositionally biased region" description="Basic residues" evidence="1">
    <location>
        <begin position="165"/>
        <end position="179"/>
    </location>
</feature>
<evidence type="ECO:0000256" key="1">
    <source>
        <dbReference type="SAM" id="MobiDB-lite"/>
    </source>
</evidence>
<dbReference type="InterPro" id="IPR046096">
    <property type="entry name" value="DUF6114"/>
</dbReference>
<keyword evidence="2" id="KW-0472">Membrane</keyword>
<protein>
    <submittedName>
        <fullName evidence="3">Tripartite tricarboxylate transporter TctB family protein</fullName>
    </submittedName>
</protein>
<feature type="region of interest" description="Disordered" evidence="1">
    <location>
        <begin position="216"/>
        <end position="269"/>
    </location>
</feature>
<proteinExistence type="predicted"/>
<feature type="region of interest" description="Disordered" evidence="1">
    <location>
        <begin position="157"/>
        <end position="179"/>
    </location>
</feature>
<feature type="transmembrane region" description="Helical" evidence="2">
    <location>
        <begin position="82"/>
        <end position="102"/>
    </location>
</feature>